<dbReference type="NCBIfam" id="NF006993">
    <property type="entry name" value="PRK09458.1"/>
    <property type="match status" value="1"/>
</dbReference>
<evidence type="ECO:0000256" key="1">
    <source>
        <dbReference type="SAM" id="Coils"/>
    </source>
</evidence>
<feature type="transmembrane region" description="Helical" evidence="2">
    <location>
        <begin position="6"/>
        <end position="23"/>
    </location>
</feature>
<keyword evidence="2" id="KW-0472">Membrane</keyword>
<comment type="caution">
    <text evidence="3">The sequence shown here is derived from an EMBL/GenBank/DDBJ whole genome shotgun (WGS) entry which is preliminary data.</text>
</comment>
<dbReference type="GO" id="GO:0009271">
    <property type="term" value="P:phage shock"/>
    <property type="evidence" value="ECO:0007669"/>
    <property type="project" value="InterPro"/>
</dbReference>
<dbReference type="Pfam" id="PF06667">
    <property type="entry name" value="PspB"/>
    <property type="match status" value="1"/>
</dbReference>
<evidence type="ECO:0000313" key="4">
    <source>
        <dbReference type="Proteomes" id="UP000283255"/>
    </source>
</evidence>
<evidence type="ECO:0000313" key="3">
    <source>
        <dbReference type="EMBL" id="RJG42163.1"/>
    </source>
</evidence>
<proteinExistence type="predicted"/>
<sequence>MTGYMVAPLIVFLVIVAPLWLILHYRSKKQISQGLSAEEKTQLGQLLDRAEQLQQRVHTLESILDVESPNWRNHHETR</sequence>
<dbReference type="Proteomes" id="UP000283255">
    <property type="component" value="Unassembled WGS sequence"/>
</dbReference>
<dbReference type="GO" id="GO:0006355">
    <property type="term" value="P:regulation of DNA-templated transcription"/>
    <property type="evidence" value="ECO:0007669"/>
    <property type="project" value="InterPro"/>
</dbReference>
<protein>
    <submittedName>
        <fullName evidence="3">Envelope stress response membrane protein PspB</fullName>
    </submittedName>
</protein>
<reference evidence="3 4" key="2">
    <citation type="submission" date="2019-01" db="EMBL/GenBank/DDBJ databases">
        <title>Motilimonas pumilus sp. nov., isolated from the gut of sea cucumber (Apostichopus japonicus).</title>
        <authorList>
            <person name="Wang F.-Q."/>
            <person name="Ren L.-H."/>
            <person name="Lin Y.-W."/>
            <person name="Sun G.-H."/>
            <person name="Du Z.-J."/>
            <person name="Zhao J.-X."/>
            <person name="Liu X.-J."/>
            <person name="Liu L.-J."/>
        </authorList>
    </citation>
    <scope>NUCLEOTIDE SEQUENCE [LARGE SCALE GENOMIC DNA]</scope>
    <source>
        <strain evidence="3 4">PLHSC7-2</strain>
    </source>
</reference>
<dbReference type="NCBIfam" id="TIGR02976">
    <property type="entry name" value="phageshock_pspB"/>
    <property type="match status" value="1"/>
</dbReference>
<gene>
    <name evidence="3" type="primary">pspB</name>
    <name evidence="3" type="ORF">D1Z90_14565</name>
</gene>
<keyword evidence="2" id="KW-0812">Transmembrane</keyword>
<feature type="coiled-coil region" evidence="1">
    <location>
        <begin position="36"/>
        <end position="63"/>
    </location>
</feature>
<accession>A0A418YCB3</accession>
<dbReference type="AlphaFoldDB" id="A0A418YCB3"/>
<keyword evidence="4" id="KW-1185">Reference proteome</keyword>
<dbReference type="EMBL" id="QZCH01000020">
    <property type="protein sequence ID" value="RJG42163.1"/>
    <property type="molecule type" value="Genomic_DNA"/>
</dbReference>
<name>A0A418YCB3_9GAMM</name>
<dbReference type="InterPro" id="IPR009554">
    <property type="entry name" value="Phageshock_PspB"/>
</dbReference>
<reference evidence="3 4" key="1">
    <citation type="submission" date="2018-09" db="EMBL/GenBank/DDBJ databases">
        <authorList>
            <person name="Wang F."/>
        </authorList>
    </citation>
    <scope>NUCLEOTIDE SEQUENCE [LARGE SCALE GENOMIC DNA]</scope>
    <source>
        <strain evidence="3 4">PLHSC7-2</strain>
    </source>
</reference>
<keyword evidence="1" id="KW-0175">Coiled coil</keyword>
<keyword evidence="2" id="KW-1133">Transmembrane helix</keyword>
<evidence type="ECO:0000256" key="2">
    <source>
        <dbReference type="SAM" id="Phobius"/>
    </source>
</evidence>
<dbReference type="RefSeq" id="WP_119911515.1">
    <property type="nucleotide sequence ID" value="NZ_QZCH01000020.1"/>
</dbReference>
<organism evidence="3 4">
    <name type="scientific">Motilimonas pumila</name>
    <dbReference type="NCBI Taxonomy" id="2303987"/>
    <lineage>
        <taxon>Bacteria</taxon>
        <taxon>Pseudomonadati</taxon>
        <taxon>Pseudomonadota</taxon>
        <taxon>Gammaproteobacteria</taxon>
        <taxon>Alteromonadales</taxon>
        <taxon>Alteromonadales genera incertae sedis</taxon>
        <taxon>Motilimonas</taxon>
    </lineage>
</organism>
<dbReference type="OrthoDB" id="6198106at2"/>